<reference evidence="3" key="1">
    <citation type="submission" date="2018-09" db="EMBL/GenBank/DDBJ databases">
        <title>Chryseolinea sp. KIS68-18 isolated from soil.</title>
        <authorList>
            <person name="Weon H.-Y."/>
            <person name="Kwon S.-W."/>
            <person name="Lee S.A."/>
        </authorList>
    </citation>
    <scope>NUCLEOTIDE SEQUENCE [LARGE SCALE GENOMIC DNA]</scope>
    <source>
        <strain evidence="3">KIS68-18</strain>
    </source>
</reference>
<dbReference type="OrthoDB" id="1493946at2"/>
<gene>
    <name evidence="2" type="ORF">D4L85_07100</name>
</gene>
<dbReference type="RefSeq" id="WP_119753667.1">
    <property type="nucleotide sequence ID" value="NZ_CP032382.1"/>
</dbReference>
<organism evidence="2 3">
    <name type="scientific">Chryseolinea soli</name>
    <dbReference type="NCBI Taxonomy" id="2321403"/>
    <lineage>
        <taxon>Bacteria</taxon>
        <taxon>Pseudomonadati</taxon>
        <taxon>Bacteroidota</taxon>
        <taxon>Cytophagia</taxon>
        <taxon>Cytophagales</taxon>
        <taxon>Fulvivirgaceae</taxon>
        <taxon>Chryseolinea</taxon>
    </lineage>
</organism>
<proteinExistence type="predicted"/>
<evidence type="ECO:0000313" key="3">
    <source>
        <dbReference type="Proteomes" id="UP000266183"/>
    </source>
</evidence>
<dbReference type="AlphaFoldDB" id="A0A385SIR7"/>
<evidence type="ECO:0000256" key="1">
    <source>
        <dbReference type="SAM" id="Phobius"/>
    </source>
</evidence>
<feature type="transmembrane region" description="Helical" evidence="1">
    <location>
        <begin position="12"/>
        <end position="32"/>
    </location>
</feature>
<sequence>MQATTLTFGKALKAGGIAGLLAAGINNIWSLLAEAMGSVAPPGFPFAVTVSSVFPLLVGAMLYFMLVRFFPKGALLYTAVAVLFLLLSLYPTLYYAGPDGMAPTKGFTLLTLPMHLIAGSLGIWGIPKFSR</sequence>
<keyword evidence="1" id="KW-0472">Membrane</keyword>
<feature type="transmembrane region" description="Helical" evidence="1">
    <location>
        <begin position="74"/>
        <end position="95"/>
    </location>
</feature>
<feature type="transmembrane region" description="Helical" evidence="1">
    <location>
        <begin position="44"/>
        <end position="67"/>
    </location>
</feature>
<feature type="transmembrane region" description="Helical" evidence="1">
    <location>
        <begin position="107"/>
        <end position="126"/>
    </location>
</feature>
<evidence type="ECO:0000313" key="2">
    <source>
        <dbReference type="EMBL" id="AYB30366.1"/>
    </source>
</evidence>
<dbReference type="EMBL" id="CP032382">
    <property type="protein sequence ID" value="AYB30366.1"/>
    <property type="molecule type" value="Genomic_DNA"/>
</dbReference>
<name>A0A385SIR7_9BACT</name>
<keyword evidence="1" id="KW-1133">Transmembrane helix</keyword>
<keyword evidence="3" id="KW-1185">Reference proteome</keyword>
<keyword evidence="1" id="KW-0812">Transmembrane</keyword>
<accession>A0A385SIR7</accession>
<dbReference type="Proteomes" id="UP000266183">
    <property type="component" value="Chromosome"/>
</dbReference>
<dbReference type="InterPro" id="IPR045713">
    <property type="entry name" value="DUF6069"/>
</dbReference>
<protein>
    <recommendedName>
        <fullName evidence="4">DUF1440 domain-containing protein</fullName>
    </recommendedName>
</protein>
<dbReference type="Pfam" id="PF19545">
    <property type="entry name" value="DUF6069"/>
    <property type="match status" value="1"/>
</dbReference>
<dbReference type="KEGG" id="chk:D4L85_07100"/>
<evidence type="ECO:0008006" key="4">
    <source>
        <dbReference type="Google" id="ProtNLM"/>
    </source>
</evidence>